<organism evidence="2 3">
    <name type="scientific">Pedococcus cremeus</name>
    <dbReference type="NCBI Taxonomy" id="587636"/>
    <lineage>
        <taxon>Bacteria</taxon>
        <taxon>Bacillati</taxon>
        <taxon>Actinomycetota</taxon>
        <taxon>Actinomycetes</taxon>
        <taxon>Micrococcales</taxon>
        <taxon>Intrasporangiaceae</taxon>
        <taxon>Pedococcus</taxon>
    </lineage>
</organism>
<dbReference type="PANTHER" id="PTHR12697">
    <property type="entry name" value="PBS LYASE HEAT-LIKE PROTEIN"/>
    <property type="match status" value="1"/>
</dbReference>
<dbReference type="GO" id="GO:0016491">
    <property type="term" value="F:oxidoreductase activity"/>
    <property type="evidence" value="ECO:0007669"/>
    <property type="project" value="TreeGrafter"/>
</dbReference>
<feature type="transmembrane region" description="Helical" evidence="1">
    <location>
        <begin position="6"/>
        <end position="28"/>
    </location>
</feature>
<dbReference type="STRING" id="587636.SAMN05216199_0980"/>
<name>A0A1H9RGZ5_9MICO</name>
<accession>A0A1H9RGZ5</accession>
<proteinExistence type="predicted"/>
<gene>
    <name evidence="2" type="ORF">SAMN05216199_0980</name>
</gene>
<dbReference type="RefSeq" id="WP_091755785.1">
    <property type="nucleotide sequence ID" value="NZ_FOHB01000001.1"/>
</dbReference>
<keyword evidence="3" id="KW-1185">Reference proteome</keyword>
<evidence type="ECO:0000313" key="2">
    <source>
        <dbReference type="EMBL" id="SER72016.1"/>
    </source>
</evidence>
<dbReference type="Pfam" id="PF03130">
    <property type="entry name" value="HEAT_PBS"/>
    <property type="match status" value="1"/>
</dbReference>
<dbReference type="InterPro" id="IPR016024">
    <property type="entry name" value="ARM-type_fold"/>
</dbReference>
<dbReference type="OrthoDB" id="8912726at2"/>
<keyword evidence="1" id="KW-0472">Membrane</keyword>
<dbReference type="PANTHER" id="PTHR12697:SF5">
    <property type="entry name" value="DEOXYHYPUSINE HYDROXYLASE"/>
    <property type="match status" value="1"/>
</dbReference>
<evidence type="ECO:0000313" key="3">
    <source>
        <dbReference type="Proteomes" id="UP000199019"/>
    </source>
</evidence>
<dbReference type="Proteomes" id="UP000199019">
    <property type="component" value="Unassembled WGS sequence"/>
</dbReference>
<evidence type="ECO:0000256" key="1">
    <source>
        <dbReference type="SAM" id="Phobius"/>
    </source>
</evidence>
<dbReference type="SMART" id="SM00567">
    <property type="entry name" value="EZ_HEAT"/>
    <property type="match status" value="4"/>
</dbReference>
<protein>
    <submittedName>
        <fullName evidence="2">HEAT repeat</fullName>
    </submittedName>
</protein>
<keyword evidence="1" id="KW-0812">Transmembrane</keyword>
<dbReference type="SUPFAM" id="SSF48371">
    <property type="entry name" value="ARM repeat"/>
    <property type="match status" value="1"/>
</dbReference>
<sequence>MTGAPVTLLAATLVFAACLALAVVLVLTKVGRETRRRRRAALVAPLRPHLIAVSAGEDEGPARSTLVAAEGPSRRAVTGAIADLLGKVRGLPAEHLVEVLDRHGALESAMADLRHSSPVRRAQAAQLLGVSRVPDAVDSLVVALQDKAGEVRSSAAYALGLIGDPRAAAPLLAAVGAPGAGLPAGLAADALLGMGVGISGALGDALSDPDPRTRTVAAHVCGIGSFTRALPCLRERLALDPDLTVRETCAQALGSIGRADDVEVLARHTEASQPLPLRRVCAEALGQLGEDAAVSTLAALLRGPDPRLAEIAATSLVRLGPCGRAALDAASDERPVQSALTVASLQGVLR</sequence>
<dbReference type="InterPro" id="IPR004155">
    <property type="entry name" value="PBS_lyase_HEAT"/>
</dbReference>
<keyword evidence="1" id="KW-1133">Transmembrane helix</keyword>
<dbReference type="EMBL" id="FOHB01000001">
    <property type="protein sequence ID" value="SER72016.1"/>
    <property type="molecule type" value="Genomic_DNA"/>
</dbReference>
<dbReference type="InterPro" id="IPR011989">
    <property type="entry name" value="ARM-like"/>
</dbReference>
<reference evidence="3" key="1">
    <citation type="submission" date="2016-10" db="EMBL/GenBank/DDBJ databases">
        <authorList>
            <person name="Varghese N."/>
            <person name="Submissions S."/>
        </authorList>
    </citation>
    <scope>NUCLEOTIDE SEQUENCE [LARGE SCALE GENOMIC DNA]</scope>
    <source>
        <strain evidence="3">CGMCC 1.6963</strain>
    </source>
</reference>
<dbReference type="Pfam" id="PF13646">
    <property type="entry name" value="HEAT_2"/>
    <property type="match status" value="2"/>
</dbReference>
<dbReference type="Gene3D" id="1.25.10.10">
    <property type="entry name" value="Leucine-rich Repeat Variant"/>
    <property type="match status" value="3"/>
</dbReference>
<dbReference type="AlphaFoldDB" id="A0A1H9RGZ5"/>